<organism evidence="2 3">
    <name type="scientific">Actinophytocola algeriensis</name>
    <dbReference type="NCBI Taxonomy" id="1768010"/>
    <lineage>
        <taxon>Bacteria</taxon>
        <taxon>Bacillati</taxon>
        <taxon>Actinomycetota</taxon>
        <taxon>Actinomycetes</taxon>
        <taxon>Pseudonocardiales</taxon>
        <taxon>Pseudonocardiaceae</taxon>
    </lineage>
</organism>
<dbReference type="Pfam" id="PF11239">
    <property type="entry name" value="DUF3040"/>
    <property type="match status" value="1"/>
</dbReference>
<dbReference type="EMBL" id="JACHJQ010000002">
    <property type="protein sequence ID" value="MBB4906052.1"/>
    <property type="molecule type" value="Genomic_DNA"/>
</dbReference>
<dbReference type="RefSeq" id="WP_184810181.1">
    <property type="nucleotide sequence ID" value="NZ_JACHJQ010000002.1"/>
</dbReference>
<proteinExistence type="predicted"/>
<feature type="transmembrane region" description="Helical" evidence="1">
    <location>
        <begin position="53"/>
        <end position="86"/>
    </location>
</feature>
<dbReference type="AlphaFoldDB" id="A0A7W7Q341"/>
<keyword evidence="1" id="KW-0472">Membrane</keyword>
<keyword evidence="3" id="KW-1185">Reference proteome</keyword>
<protein>
    <recommendedName>
        <fullName evidence="4">DUF3040 family protein</fullName>
    </recommendedName>
</protein>
<dbReference type="Proteomes" id="UP000520767">
    <property type="component" value="Unassembled WGS sequence"/>
</dbReference>
<dbReference type="InterPro" id="IPR021401">
    <property type="entry name" value="DUF3040"/>
</dbReference>
<comment type="caution">
    <text evidence="2">The sequence shown here is derived from an EMBL/GenBank/DDBJ whole genome shotgun (WGS) entry which is preliminary data.</text>
</comment>
<evidence type="ECO:0008006" key="4">
    <source>
        <dbReference type="Google" id="ProtNLM"/>
    </source>
</evidence>
<sequence length="100" mass="10995">MLSDRERRTLREIHRQMVVDDPDFERSFRTLAAGPPDPTAMPPAQLRWAYTGVIVIAILLATVSLLAGSVGGTLAFSVIAGAVWFAQRLEKAVTERTLDD</sequence>
<gene>
    <name evidence="2" type="ORF">FHR82_002269</name>
</gene>
<evidence type="ECO:0000313" key="3">
    <source>
        <dbReference type="Proteomes" id="UP000520767"/>
    </source>
</evidence>
<reference evidence="2 3" key="1">
    <citation type="submission" date="2020-08" db="EMBL/GenBank/DDBJ databases">
        <title>Genomic Encyclopedia of Type Strains, Phase III (KMG-III): the genomes of soil and plant-associated and newly described type strains.</title>
        <authorList>
            <person name="Whitman W."/>
        </authorList>
    </citation>
    <scope>NUCLEOTIDE SEQUENCE [LARGE SCALE GENOMIC DNA]</scope>
    <source>
        <strain evidence="2 3">CECT 8960</strain>
    </source>
</reference>
<name>A0A7W7Q341_9PSEU</name>
<evidence type="ECO:0000313" key="2">
    <source>
        <dbReference type="EMBL" id="MBB4906052.1"/>
    </source>
</evidence>
<keyword evidence="1" id="KW-1133">Transmembrane helix</keyword>
<keyword evidence="1" id="KW-0812">Transmembrane</keyword>
<evidence type="ECO:0000256" key="1">
    <source>
        <dbReference type="SAM" id="Phobius"/>
    </source>
</evidence>
<accession>A0A7W7Q341</accession>